<evidence type="ECO:0000313" key="20">
    <source>
        <dbReference type="Proteomes" id="UP000268162"/>
    </source>
</evidence>
<sequence>MAVTTRSNGLSKVATAVDNDLPSSGEAVTATISQATPTKRPPSYRSTHFNLVRTFHLADFLTLGNGVCGASSLLCSMKYLVTHNPWYMCAALWFIPIGAFLDVLDGRVARWRQNSSLLGQELDSLADLVSFGMAPAALGFALGLQSNLDIAAMVYFVSCGIARLARYNATVASLPKDSSGKINYFEGTPIPSSIAIVFYFAYLFYTGQVGHQVALPPLGEYSVTSCLTVHPLALLYVLNGTAMISQTLRIPKL</sequence>
<dbReference type="AlphaFoldDB" id="A0A4P9ZQK6"/>
<comment type="catalytic activity">
    <reaction evidence="1">
        <text>a CDP-1,2-diacyl-sn-glycerol + L-serine = a 1,2-diacyl-sn-glycero-3-phospho-L-serine + CMP + H(+)</text>
        <dbReference type="Rhea" id="RHEA:16913"/>
        <dbReference type="ChEBI" id="CHEBI:15378"/>
        <dbReference type="ChEBI" id="CHEBI:33384"/>
        <dbReference type="ChEBI" id="CHEBI:57262"/>
        <dbReference type="ChEBI" id="CHEBI:58332"/>
        <dbReference type="ChEBI" id="CHEBI:60377"/>
        <dbReference type="EC" id="2.7.8.8"/>
    </reaction>
</comment>
<evidence type="ECO:0000256" key="17">
    <source>
        <dbReference type="RuleBase" id="RU003750"/>
    </source>
</evidence>
<evidence type="ECO:0000256" key="8">
    <source>
        <dbReference type="ARBA" id="ARBA00022692"/>
    </source>
</evidence>
<feature type="transmembrane region" description="Helical" evidence="18">
    <location>
        <begin position="85"/>
        <end position="104"/>
    </location>
</feature>
<evidence type="ECO:0000256" key="10">
    <source>
        <dbReference type="ARBA" id="ARBA00022989"/>
    </source>
</evidence>
<feature type="transmembrane region" description="Helical" evidence="18">
    <location>
        <begin position="190"/>
        <end position="209"/>
    </location>
</feature>
<organism evidence="19 20">
    <name type="scientific">Dimargaris cristalligena</name>
    <dbReference type="NCBI Taxonomy" id="215637"/>
    <lineage>
        <taxon>Eukaryota</taxon>
        <taxon>Fungi</taxon>
        <taxon>Fungi incertae sedis</taxon>
        <taxon>Zoopagomycota</taxon>
        <taxon>Kickxellomycotina</taxon>
        <taxon>Dimargaritomycetes</taxon>
        <taxon>Dimargaritales</taxon>
        <taxon>Dimargaritaceae</taxon>
        <taxon>Dimargaris</taxon>
    </lineage>
</organism>
<dbReference type="PANTHER" id="PTHR14269:SF61">
    <property type="entry name" value="CDP-DIACYLGLYCEROL--SERINE O-PHOSPHATIDYLTRANSFERASE"/>
    <property type="match status" value="1"/>
</dbReference>
<keyword evidence="11" id="KW-0443">Lipid metabolism</keyword>
<evidence type="ECO:0000256" key="4">
    <source>
        <dbReference type="ARBA" id="ARBA00013174"/>
    </source>
</evidence>
<evidence type="ECO:0000256" key="13">
    <source>
        <dbReference type="ARBA" id="ARBA00023209"/>
    </source>
</evidence>
<dbReference type="InterPro" id="IPR048254">
    <property type="entry name" value="CDP_ALCOHOL_P_TRANSF_CS"/>
</dbReference>
<keyword evidence="13" id="KW-0594">Phospholipid biosynthesis</keyword>
<keyword evidence="6" id="KW-0444">Lipid biosynthesis</keyword>
<keyword evidence="8 18" id="KW-0812">Transmembrane</keyword>
<dbReference type="EMBL" id="ML002833">
    <property type="protein sequence ID" value="RKP35585.1"/>
    <property type="molecule type" value="Genomic_DNA"/>
</dbReference>
<evidence type="ECO:0000256" key="1">
    <source>
        <dbReference type="ARBA" id="ARBA00000287"/>
    </source>
</evidence>
<keyword evidence="12 18" id="KW-0472">Membrane</keyword>
<reference evidence="20" key="1">
    <citation type="journal article" date="2018" name="Nat. Microbiol.">
        <title>Leveraging single-cell genomics to expand the fungal tree of life.</title>
        <authorList>
            <person name="Ahrendt S.R."/>
            <person name="Quandt C.A."/>
            <person name="Ciobanu D."/>
            <person name="Clum A."/>
            <person name="Salamov A."/>
            <person name="Andreopoulos B."/>
            <person name="Cheng J.F."/>
            <person name="Woyke T."/>
            <person name="Pelin A."/>
            <person name="Henrissat B."/>
            <person name="Reynolds N.K."/>
            <person name="Benny G.L."/>
            <person name="Smith M.E."/>
            <person name="James T.Y."/>
            <person name="Grigoriev I.V."/>
        </authorList>
    </citation>
    <scope>NUCLEOTIDE SEQUENCE [LARGE SCALE GENOMIC DNA]</scope>
    <source>
        <strain evidence="20">RSA 468</strain>
    </source>
</reference>
<evidence type="ECO:0000256" key="11">
    <source>
        <dbReference type="ARBA" id="ARBA00023098"/>
    </source>
</evidence>
<accession>A0A4P9ZQK6</accession>
<evidence type="ECO:0000256" key="3">
    <source>
        <dbReference type="ARBA" id="ARBA00005189"/>
    </source>
</evidence>
<dbReference type="GO" id="GO:0005789">
    <property type="term" value="C:endoplasmic reticulum membrane"/>
    <property type="evidence" value="ECO:0007669"/>
    <property type="project" value="UniProtKB-SubCell"/>
</dbReference>
<gene>
    <name evidence="19" type="ORF">BJ085DRAFT_36449</name>
</gene>
<comment type="pathway">
    <text evidence="16">Phospholipid metabolism; phosphatidylethanolamine biosynthesis; phosphatidylethanolamine from CDP-diacylglycerol: step 1/2.</text>
</comment>
<evidence type="ECO:0000256" key="18">
    <source>
        <dbReference type="SAM" id="Phobius"/>
    </source>
</evidence>
<dbReference type="InterPro" id="IPR043130">
    <property type="entry name" value="CDP-OH_PTrfase_TM_dom"/>
</dbReference>
<evidence type="ECO:0000256" key="9">
    <source>
        <dbReference type="ARBA" id="ARBA00022824"/>
    </source>
</evidence>
<keyword evidence="14" id="KW-1208">Phospholipid metabolism</keyword>
<evidence type="ECO:0000256" key="16">
    <source>
        <dbReference type="ARBA" id="ARBA00060701"/>
    </source>
</evidence>
<dbReference type="InterPro" id="IPR050324">
    <property type="entry name" value="CDP-alcohol_PTase-I"/>
</dbReference>
<protein>
    <recommendedName>
        <fullName evidence="5">CDP-diacylglycerol--serine O-phosphatidyltransferase</fullName>
        <ecNumber evidence="4">2.7.8.8</ecNumber>
    </recommendedName>
    <alternativeName>
        <fullName evidence="15">Phosphatidylserine synthase</fullName>
    </alternativeName>
</protein>
<dbReference type="PANTHER" id="PTHR14269">
    <property type="entry name" value="CDP-DIACYLGLYCEROL--GLYCEROL-3-PHOSPHATE 3-PHOSPHATIDYLTRANSFERASE-RELATED"/>
    <property type="match status" value="1"/>
</dbReference>
<proteinExistence type="inferred from homology"/>
<dbReference type="FunFam" id="1.20.120.1760:FF:000022">
    <property type="entry name" value="CDP-diacylglycerol--serine O-phosphatidyltransferase"/>
    <property type="match status" value="1"/>
</dbReference>
<feature type="transmembrane region" description="Helical" evidence="18">
    <location>
        <begin position="221"/>
        <end position="244"/>
    </location>
</feature>
<keyword evidence="20" id="KW-1185">Reference proteome</keyword>
<evidence type="ECO:0000256" key="6">
    <source>
        <dbReference type="ARBA" id="ARBA00022516"/>
    </source>
</evidence>
<dbReference type="Pfam" id="PF01066">
    <property type="entry name" value="CDP-OH_P_transf"/>
    <property type="match status" value="1"/>
</dbReference>
<evidence type="ECO:0000256" key="12">
    <source>
        <dbReference type="ARBA" id="ARBA00023136"/>
    </source>
</evidence>
<evidence type="ECO:0000256" key="7">
    <source>
        <dbReference type="ARBA" id="ARBA00022679"/>
    </source>
</evidence>
<evidence type="ECO:0000256" key="5">
    <source>
        <dbReference type="ARBA" id="ARBA00017171"/>
    </source>
</evidence>
<dbReference type="Proteomes" id="UP000268162">
    <property type="component" value="Unassembled WGS sequence"/>
</dbReference>
<dbReference type="Gene3D" id="1.20.120.1760">
    <property type="match status" value="1"/>
</dbReference>
<name>A0A4P9ZQK6_9FUNG</name>
<keyword evidence="9" id="KW-0256">Endoplasmic reticulum</keyword>
<dbReference type="GO" id="GO:0003882">
    <property type="term" value="F:CDP-diacylglycerol-serine O-phosphatidyltransferase activity"/>
    <property type="evidence" value="ECO:0007669"/>
    <property type="project" value="UniProtKB-EC"/>
</dbReference>
<keyword evidence="7 17" id="KW-0808">Transferase</keyword>
<dbReference type="STRING" id="215637.A0A4P9ZQK6"/>
<evidence type="ECO:0000313" key="19">
    <source>
        <dbReference type="EMBL" id="RKP35585.1"/>
    </source>
</evidence>
<evidence type="ECO:0000256" key="15">
    <source>
        <dbReference type="ARBA" id="ARBA00032361"/>
    </source>
</evidence>
<evidence type="ECO:0000256" key="14">
    <source>
        <dbReference type="ARBA" id="ARBA00023264"/>
    </source>
</evidence>
<dbReference type="PROSITE" id="PS00379">
    <property type="entry name" value="CDP_ALCOHOL_P_TRANSF"/>
    <property type="match status" value="1"/>
</dbReference>
<keyword evidence="10 18" id="KW-1133">Transmembrane helix</keyword>
<evidence type="ECO:0000256" key="2">
    <source>
        <dbReference type="ARBA" id="ARBA00004477"/>
    </source>
</evidence>
<comment type="pathway">
    <text evidence="3">Lipid metabolism.</text>
</comment>
<dbReference type="InterPro" id="IPR000462">
    <property type="entry name" value="CDP-OH_P_trans"/>
</dbReference>
<dbReference type="GO" id="GO:0006659">
    <property type="term" value="P:phosphatidylserine biosynthetic process"/>
    <property type="evidence" value="ECO:0007669"/>
    <property type="project" value="UniProtKB-ARBA"/>
</dbReference>
<comment type="similarity">
    <text evidence="17">Belongs to the CDP-alcohol phosphatidyltransferase class-I family.</text>
</comment>
<comment type="subcellular location">
    <subcellularLocation>
        <location evidence="2">Endoplasmic reticulum membrane</location>
        <topology evidence="2">Multi-pass membrane protein</topology>
    </subcellularLocation>
</comment>
<dbReference type="EC" id="2.7.8.8" evidence="4"/>